<name>A0AAN9V6B3_9ORTH</name>
<evidence type="ECO:0000256" key="2">
    <source>
        <dbReference type="ARBA" id="ARBA00006145"/>
    </source>
</evidence>
<keyword evidence="5" id="KW-0372">Hormone</keyword>
<accession>A0AAN9V6B3</accession>
<dbReference type="InterPro" id="IPR002047">
    <property type="entry name" value="Adipokinetic_hormone_CS"/>
</dbReference>
<dbReference type="EMBL" id="JAZDUA010000661">
    <property type="protein sequence ID" value="KAK7790124.1"/>
    <property type="molecule type" value="Genomic_DNA"/>
</dbReference>
<keyword evidence="7" id="KW-0027">Amidation</keyword>
<organism evidence="10 11">
    <name type="scientific">Gryllus longicercus</name>
    <dbReference type="NCBI Taxonomy" id="2509291"/>
    <lineage>
        <taxon>Eukaryota</taxon>
        <taxon>Metazoa</taxon>
        <taxon>Ecdysozoa</taxon>
        <taxon>Arthropoda</taxon>
        <taxon>Hexapoda</taxon>
        <taxon>Insecta</taxon>
        <taxon>Pterygota</taxon>
        <taxon>Neoptera</taxon>
        <taxon>Polyneoptera</taxon>
        <taxon>Orthoptera</taxon>
        <taxon>Ensifera</taxon>
        <taxon>Gryllidea</taxon>
        <taxon>Grylloidea</taxon>
        <taxon>Gryllidae</taxon>
        <taxon>Gryllinae</taxon>
        <taxon>Gryllus</taxon>
    </lineage>
</organism>
<evidence type="ECO:0000256" key="9">
    <source>
        <dbReference type="ARBA" id="ARBA00023320"/>
    </source>
</evidence>
<reference evidence="10 11" key="1">
    <citation type="submission" date="2024-03" db="EMBL/GenBank/DDBJ databases">
        <title>The genome assembly and annotation of the cricket Gryllus longicercus Weissman &amp; Gray.</title>
        <authorList>
            <person name="Szrajer S."/>
            <person name="Gray D."/>
            <person name="Ylla G."/>
        </authorList>
    </citation>
    <scope>NUCLEOTIDE SEQUENCE [LARGE SCALE GENOMIC DNA]</scope>
    <source>
        <strain evidence="10">DAG 2021-001</strain>
        <tissue evidence="10">Whole body minus gut</tissue>
    </source>
</reference>
<keyword evidence="8" id="KW-0873">Pyrrolidone carboxylic acid</keyword>
<evidence type="ECO:0000256" key="6">
    <source>
        <dbReference type="ARBA" id="ARBA00022729"/>
    </source>
</evidence>
<evidence type="ECO:0000313" key="10">
    <source>
        <dbReference type="EMBL" id="KAK7790124.1"/>
    </source>
</evidence>
<evidence type="ECO:0000256" key="3">
    <source>
        <dbReference type="ARBA" id="ARBA00022525"/>
    </source>
</evidence>
<sequence length="90" mass="9912">MWFTKGPQCTGSSSNFITDIVDIMSRGTLVLVLAGLLLTFASAQVNFSTGWGKRSGTQDGCKSSMDSLMYIYKLIQMEAQKIIECEKFAN</sequence>
<evidence type="ECO:0000256" key="8">
    <source>
        <dbReference type="ARBA" id="ARBA00023283"/>
    </source>
</evidence>
<evidence type="ECO:0000256" key="7">
    <source>
        <dbReference type="ARBA" id="ARBA00022815"/>
    </source>
</evidence>
<keyword evidence="9" id="KW-0527">Neuropeptide</keyword>
<comment type="subcellular location">
    <subcellularLocation>
        <location evidence="1">Secreted</location>
    </subcellularLocation>
</comment>
<comment type="caution">
    <text evidence="10">The sequence shown here is derived from an EMBL/GenBank/DDBJ whole genome shotgun (WGS) entry which is preliminary data.</text>
</comment>
<evidence type="ECO:0000256" key="5">
    <source>
        <dbReference type="ARBA" id="ARBA00022702"/>
    </source>
</evidence>
<keyword evidence="4" id="KW-0165">Cleavage on pair of basic residues</keyword>
<proteinExistence type="inferred from homology"/>
<keyword evidence="6" id="KW-0732">Signal</keyword>
<dbReference type="Pfam" id="PF06377">
    <property type="entry name" value="Adipokin_hormo"/>
    <property type="match status" value="1"/>
</dbReference>
<dbReference type="InterPro" id="IPR010475">
    <property type="entry name" value="AKH/RPCH_hormone"/>
</dbReference>
<comment type="similarity">
    <text evidence="2">Belongs to the AKH/HRTH/RPCH family.</text>
</comment>
<keyword evidence="3" id="KW-0964">Secreted</keyword>
<dbReference type="GO" id="GO:0005179">
    <property type="term" value="F:hormone activity"/>
    <property type="evidence" value="ECO:0007669"/>
    <property type="project" value="UniProtKB-KW"/>
</dbReference>
<keyword evidence="11" id="KW-1185">Reference proteome</keyword>
<dbReference type="GO" id="GO:0007218">
    <property type="term" value="P:neuropeptide signaling pathway"/>
    <property type="evidence" value="ECO:0007669"/>
    <property type="project" value="UniProtKB-KW"/>
</dbReference>
<gene>
    <name evidence="10" type="ORF">R5R35_001172</name>
</gene>
<dbReference type="AlphaFoldDB" id="A0AAN9V6B3"/>
<evidence type="ECO:0000256" key="4">
    <source>
        <dbReference type="ARBA" id="ARBA00022685"/>
    </source>
</evidence>
<dbReference type="PROSITE" id="PS00256">
    <property type="entry name" value="AKH"/>
    <property type="match status" value="1"/>
</dbReference>
<evidence type="ECO:0008006" key="12">
    <source>
        <dbReference type="Google" id="ProtNLM"/>
    </source>
</evidence>
<dbReference type="GO" id="GO:0005576">
    <property type="term" value="C:extracellular region"/>
    <property type="evidence" value="ECO:0007669"/>
    <property type="project" value="UniProtKB-SubCell"/>
</dbReference>
<protein>
    <recommendedName>
        <fullName evidence="12">Adipokinetic hormone 2</fullName>
    </recommendedName>
</protein>
<evidence type="ECO:0000256" key="1">
    <source>
        <dbReference type="ARBA" id="ARBA00004613"/>
    </source>
</evidence>
<evidence type="ECO:0000313" key="11">
    <source>
        <dbReference type="Proteomes" id="UP001378592"/>
    </source>
</evidence>
<dbReference type="Proteomes" id="UP001378592">
    <property type="component" value="Unassembled WGS sequence"/>
</dbReference>